<proteinExistence type="predicted"/>
<dbReference type="WBParaSite" id="OFLC_0001057601-mRNA-1">
    <property type="protein sequence ID" value="OFLC_0001057601-mRNA-1"/>
    <property type="gene ID" value="OFLC_0001057601"/>
</dbReference>
<evidence type="ECO:0000313" key="2">
    <source>
        <dbReference type="Proteomes" id="UP000267606"/>
    </source>
</evidence>
<reference evidence="1 2" key="2">
    <citation type="submission" date="2018-11" db="EMBL/GenBank/DDBJ databases">
        <authorList>
            <consortium name="Pathogen Informatics"/>
        </authorList>
    </citation>
    <scope>NUCLEOTIDE SEQUENCE [LARGE SCALE GENOMIC DNA]</scope>
</reference>
<evidence type="ECO:0000313" key="3">
    <source>
        <dbReference type="WBParaSite" id="OFLC_0001057601-mRNA-1"/>
    </source>
</evidence>
<dbReference type="Proteomes" id="UP000267606">
    <property type="component" value="Unassembled WGS sequence"/>
</dbReference>
<dbReference type="Gene3D" id="3.30.200.20">
    <property type="entry name" value="Phosphorylase Kinase, domain 1"/>
    <property type="match status" value="1"/>
</dbReference>
<evidence type="ECO:0000313" key="1">
    <source>
        <dbReference type="EMBL" id="VDO69659.1"/>
    </source>
</evidence>
<protein>
    <submittedName>
        <fullName evidence="3">Protein kinase domain-containing protein</fullName>
    </submittedName>
</protein>
<reference evidence="3" key="1">
    <citation type="submission" date="2016-06" db="UniProtKB">
        <authorList>
            <consortium name="WormBaseParasite"/>
        </authorList>
    </citation>
    <scope>IDENTIFICATION</scope>
</reference>
<organism evidence="3">
    <name type="scientific">Onchocerca flexuosa</name>
    <dbReference type="NCBI Taxonomy" id="387005"/>
    <lineage>
        <taxon>Eukaryota</taxon>
        <taxon>Metazoa</taxon>
        <taxon>Ecdysozoa</taxon>
        <taxon>Nematoda</taxon>
        <taxon>Chromadorea</taxon>
        <taxon>Rhabditida</taxon>
        <taxon>Spirurina</taxon>
        <taxon>Spiruromorpha</taxon>
        <taxon>Filarioidea</taxon>
        <taxon>Onchocercidae</taxon>
        <taxon>Onchocerca</taxon>
    </lineage>
</organism>
<dbReference type="EMBL" id="UZAJ01014245">
    <property type="protein sequence ID" value="VDO69659.1"/>
    <property type="molecule type" value="Genomic_DNA"/>
</dbReference>
<name>A0A183HSW4_9BILA</name>
<sequence length="118" mass="13842">MDLLPPLEIDDEEGEKKKLRDFTDKSLSSFIIVDGYNDDPFLNVDFCNFKLHRLLGRTVRSFEIVILLNPKTPNKGSYSDVWKAKCNDETVALKIINSTDEVLRGIFYHEVLYFLYFW</sequence>
<gene>
    <name evidence="1" type="ORF">OFLC_LOCUS10577</name>
</gene>
<dbReference type="STRING" id="387005.A0A183HSW4"/>
<dbReference type="AlphaFoldDB" id="A0A183HSW4"/>
<keyword evidence="2" id="KW-1185">Reference proteome</keyword>
<accession>A0A183HSW4</accession>